<gene>
    <name evidence="8" type="ORF">A1O9_00970</name>
</gene>
<dbReference type="PANTHER" id="PTHR10245">
    <property type="entry name" value="ENDOTHELIAL DIFFERENTIATION-RELATED FACTOR 1 MULTIPROTEIN BRIDGING FACTOR 1"/>
    <property type="match status" value="1"/>
</dbReference>
<dbReference type="InterPro" id="IPR001387">
    <property type="entry name" value="Cro/C1-type_HTH"/>
</dbReference>
<dbReference type="Pfam" id="PF01381">
    <property type="entry name" value="HTH_3"/>
    <property type="match status" value="1"/>
</dbReference>
<feature type="domain" description="HTH cro/C1-type" evidence="7">
    <location>
        <begin position="99"/>
        <end position="147"/>
    </location>
</feature>
<dbReference type="InterPro" id="IPR013729">
    <property type="entry name" value="MBF1_N"/>
</dbReference>
<dbReference type="RefSeq" id="XP_013265585.1">
    <property type="nucleotide sequence ID" value="XM_013410131.1"/>
</dbReference>
<evidence type="ECO:0000256" key="6">
    <source>
        <dbReference type="ARBA" id="ARBA00035107"/>
    </source>
</evidence>
<protein>
    <recommendedName>
        <fullName evidence="2">Multiprotein-bridging factor 1</fullName>
    </recommendedName>
</protein>
<dbReference type="OrthoDB" id="10253401at2759"/>
<dbReference type="SMART" id="SM00530">
    <property type="entry name" value="HTH_XRE"/>
    <property type="match status" value="1"/>
</dbReference>
<evidence type="ECO:0000256" key="5">
    <source>
        <dbReference type="ARBA" id="ARBA00023163"/>
    </source>
</evidence>
<dbReference type="Pfam" id="PF08523">
    <property type="entry name" value="MBF1"/>
    <property type="match status" value="1"/>
</dbReference>
<dbReference type="HOGENOM" id="CLU_112609_0_0_1"/>
<dbReference type="AlphaFoldDB" id="A0A072Q501"/>
<dbReference type="InterPro" id="IPR010982">
    <property type="entry name" value="Lambda_DNA-bd_dom_sf"/>
</dbReference>
<evidence type="ECO:0000256" key="2">
    <source>
        <dbReference type="ARBA" id="ARBA00014317"/>
    </source>
</evidence>
<evidence type="ECO:0000256" key="4">
    <source>
        <dbReference type="ARBA" id="ARBA00023125"/>
    </source>
</evidence>
<comment type="function">
    <text evidence="6">Transcriptional coactivator that stimulates GCN4-dependent transcriptional activity by bridging the DNA-binding region of GCN4 and TBP (SPT15), thereby recruiting TBP to GCN4-bound promoters. Involved in induction of the ribosome quality control (RQC) pathway; a pathway that degrades nascent peptide chains during problematic translation. Required to prevent stalled ribosomes from frameshifting.</text>
</comment>
<keyword evidence="4" id="KW-0238">DNA-binding</keyword>
<keyword evidence="9" id="KW-1185">Reference proteome</keyword>
<name>A0A072Q501_9EURO</name>
<dbReference type="Proteomes" id="UP000027920">
    <property type="component" value="Unassembled WGS sequence"/>
</dbReference>
<dbReference type="VEuPathDB" id="FungiDB:A1O9_00970"/>
<evidence type="ECO:0000256" key="1">
    <source>
        <dbReference type="ARBA" id="ARBA00009802"/>
    </source>
</evidence>
<dbReference type="GO" id="GO:0005634">
    <property type="term" value="C:nucleus"/>
    <property type="evidence" value="ECO:0007669"/>
    <property type="project" value="TreeGrafter"/>
</dbReference>
<sequence>MADNDWDNVTRIGKSVRAGGGTAVDRERVIKGKSAINAAGRSGAIIGTEKKYASSNTKSAVEGQHLTKVDRSDEIVKPKTVGREVAAAIVKRRNEITPKMTQKDLATKTNMLATEIQAYENGSAAPDQTKLGRLEKALGIKLRGTDIGSPLTFGKKK</sequence>
<dbReference type="Gene3D" id="1.10.260.40">
    <property type="entry name" value="lambda repressor-like DNA-binding domains"/>
    <property type="match status" value="1"/>
</dbReference>
<dbReference type="GO" id="GO:0003677">
    <property type="term" value="F:DNA binding"/>
    <property type="evidence" value="ECO:0007669"/>
    <property type="project" value="UniProtKB-KW"/>
</dbReference>
<comment type="caution">
    <text evidence="8">The sequence shown here is derived from an EMBL/GenBank/DDBJ whole genome shotgun (WGS) entry which is preliminary data.</text>
</comment>
<dbReference type="PROSITE" id="PS50943">
    <property type="entry name" value="HTH_CROC1"/>
    <property type="match status" value="1"/>
</dbReference>
<evidence type="ECO:0000259" key="7">
    <source>
        <dbReference type="PROSITE" id="PS50943"/>
    </source>
</evidence>
<evidence type="ECO:0000256" key="3">
    <source>
        <dbReference type="ARBA" id="ARBA00023015"/>
    </source>
</evidence>
<keyword evidence="5" id="KW-0804">Transcription</keyword>
<dbReference type="CDD" id="cd00093">
    <property type="entry name" value="HTH_XRE"/>
    <property type="match status" value="1"/>
</dbReference>
<dbReference type="GeneID" id="25275919"/>
<evidence type="ECO:0000313" key="9">
    <source>
        <dbReference type="Proteomes" id="UP000027920"/>
    </source>
</evidence>
<reference evidence="8 9" key="1">
    <citation type="submission" date="2013-03" db="EMBL/GenBank/DDBJ databases">
        <title>The Genome Sequence of Exophiala aquamarina CBS 119918.</title>
        <authorList>
            <consortium name="The Broad Institute Genomics Platform"/>
            <person name="Cuomo C."/>
            <person name="de Hoog S."/>
            <person name="Gorbushina A."/>
            <person name="Walker B."/>
            <person name="Young S.K."/>
            <person name="Zeng Q."/>
            <person name="Gargeya S."/>
            <person name="Fitzgerald M."/>
            <person name="Haas B."/>
            <person name="Abouelleil A."/>
            <person name="Allen A.W."/>
            <person name="Alvarado L."/>
            <person name="Arachchi H.M."/>
            <person name="Berlin A.M."/>
            <person name="Chapman S.B."/>
            <person name="Gainer-Dewar J."/>
            <person name="Goldberg J."/>
            <person name="Griggs A."/>
            <person name="Gujja S."/>
            <person name="Hansen M."/>
            <person name="Howarth C."/>
            <person name="Imamovic A."/>
            <person name="Ireland A."/>
            <person name="Larimer J."/>
            <person name="McCowan C."/>
            <person name="Murphy C."/>
            <person name="Pearson M."/>
            <person name="Poon T.W."/>
            <person name="Priest M."/>
            <person name="Roberts A."/>
            <person name="Saif S."/>
            <person name="Shea T."/>
            <person name="Sisk P."/>
            <person name="Sykes S."/>
            <person name="Wortman J."/>
            <person name="Nusbaum C."/>
            <person name="Birren B."/>
        </authorList>
    </citation>
    <scope>NUCLEOTIDE SEQUENCE [LARGE SCALE GENOMIC DNA]</scope>
    <source>
        <strain evidence="8 9">CBS 119918</strain>
    </source>
</reference>
<proteinExistence type="inferred from homology"/>
<dbReference type="STRING" id="1182545.A0A072Q501"/>
<comment type="similarity">
    <text evidence="1">Belongs to the MBF1 family.</text>
</comment>
<accession>A0A072Q501</accession>
<dbReference type="EMBL" id="AMGV01000001">
    <property type="protein sequence ID" value="KEF62995.1"/>
    <property type="molecule type" value="Genomic_DNA"/>
</dbReference>
<dbReference type="SUPFAM" id="SSF47413">
    <property type="entry name" value="lambda repressor-like DNA-binding domains"/>
    <property type="match status" value="1"/>
</dbReference>
<organism evidence="8 9">
    <name type="scientific">Exophiala aquamarina CBS 119918</name>
    <dbReference type="NCBI Taxonomy" id="1182545"/>
    <lineage>
        <taxon>Eukaryota</taxon>
        <taxon>Fungi</taxon>
        <taxon>Dikarya</taxon>
        <taxon>Ascomycota</taxon>
        <taxon>Pezizomycotina</taxon>
        <taxon>Eurotiomycetes</taxon>
        <taxon>Chaetothyriomycetidae</taxon>
        <taxon>Chaetothyriales</taxon>
        <taxon>Herpotrichiellaceae</taxon>
        <taxon>Exophiala</taxon>
    </lineage>
</organism>
<keyword evidence="3" id="KW-0805">Transcription regulation</keyword>
<evidence type="ECO:0000313" key="8">
    <source>
        <dbReference type="EMBL" id="KEF62995.1"/>
    </source>
</evidence>
<dbReference type="PANTHER" id="PTHR10245:SF15">
    <property type="entry name" value="ENDOTHELIAL DIFFERENTIATION-RELATED FACTOR 1"/>
    <property type="match status" value="1"/>
</dbReference>